<evidence type="ECO:0000256" key="1">
    <source>
        <dbReference type="SAM" id="SignalP"/>
    </source>
</evidence>
<protein>
    <submittedName>
        <fullName evidence="2">Uncharacterized protein</fullName>
    </submittedName>
</protein>
<reference evidence="2 3" key="1">
    <citation type="submission" date="2019-11" db="EMBL/GenBank/DDBJ databases">
        <title>Type strains purchased from KCTC, JCM and DSMZ.</title>
        <authorList>
            <person name="Lu H."/>
        </authorList>
    </citation>
    <scope>NUCLEOTIDE SEQUENCE [LARGE SCALE GENOMIC DNA]</scope>
    <source>
        <strain evidence="2 3">JCM 31587</strain>
    </source>
</reference>
<dbReference type="AlphaFoldDB" id="A0A6L6QNS2"/>
<dbReference type="Proteomes" id="UP000472320">
    <property type="component" value="Unassembled WGS sequence"/>
</dbReference>
<keyword evidence="3" id="KW-1185">Reference proteome</keyword>
<dbReference type="RefSeq" id="WP_155456749.1">
    <property type="nucleotide sequence ID" value="NZ_WNKX01000028.1"/>
</dbReference>
<evidence type="ECO:0000313" key="2">
    <source>
        <dbReference type="EMBL" id="MTW13835.1"/>
    </source>
</evidence>
<keyword evidence="1" id="KW-0732">Signal</keyword>
<feature type="signal peptide" evidence="1">
    <location>
        <begin position="1"/>
        <end position="31"/>
    </location>
</feature>
<organism evidence="2 3">
    <name type="scientific">Massilia eburnea</name>
    <dbReference type="NCBI Taxonomy" id="1776165"/>
    <lineage>
        <taxon>Bacteria</taxon>
        <taxon>Pseudomonadati</taxon>
        <taxon>Pseudomonadota</taxon>
        <taxon>Betaproteobacteria</taxon>
        <taxon>Burkholderiales</taxon>
        <taxon>Oxalobacteraceae</taxon>
        <taxon>Telluria group</taxon>
        <taxon>Massilia</taxon>
    </lineage>
</organism>
<feature type="chain" id="PRO_5027023643" evidence="1">
    <location>
        <begin position="32"/>
        <end position="85"/>
    </location>
</feature>
<proteinExistence type="predicted"/>
<name>A0A6L6QNS2_9BURK</name>
<accession>A0A6L6QNS2</accession>
<dbReference type="EMBL" id="WNKX01000028">
    <property type="protein sequence ID" value="MTW13835.1"/>
    <property type="molecule type" value="Genomic_DNA"/>
</dbReference>
<dbReference type="OrthoDB" id="8779022at2"/>
<gene>
    <name evidence="2" type="ORF">GM658_24795</name>
</gene>
<evidence type="ECO:0000313" key="3">
    <source>
        <dbReference type="Proteomes" id="UP000472320"/>
    </source>
</evidence>
<sequence length="85" mass="8645">MKRSIIALGVCAVFGAGFLAGSISPFQTAQAQVGGSSMTWPAAAAAPASANGATHFYAIDTGTRTLISCSRQGKDKPACTREQLP</sequence>
<comment type="caution">
    <text evidence="2">The sequence shown here is derived from an EMBL/GenBank/DDBJ whole genome shotgun (WGS) entry which is preliminary data.</text>
</comment>